<evidence type="ECO:0000256" key="2">
    <source>
        <dbReference type="ARBA" id="ARBA00022692"/>
    </source>
</evidence>
<dbReference type="Proteomes" id="UP001151478">
    <property type="component" value="Unassembled WGS sequence"/>
</dbReference>
<evidence type="ECO:0000313" key="8">
    <source>
        <dbReference type="Proteomes" id="UP001151478"/>
    </source>
</evidence>
<keyword evidence="2 5" id="KW-0812">Transmembrane</keyword>
<name>A0ABT5SA41_9FLAO</name>
<keyword evidence="3 5" id="KW-1133">Transmembrane helix</keyword>
<sequence>MELPKNSIVIIILVLGLLAYGIIRPIVNDYSSAKQALIASKDAWFYVIFIYLIVYYDNIDLSALIKWVKWVSIYFTVCYCLFFVLPAIIPPVYFKGTHIRTFFPTYISLAIFLYLIEFKMSREKSFKILGIIVFLFLGLIFATHSALTVMTLFFAVLYLFAYDANLEFRKETVFKLLGVSVFAASLALIFINGLYDKIVDEINAVVYSEDLALQTRDLYNKFRWDAINKEKVFGYGYIHQSAKLMTQYKLGATNAFMERFTVIDSGYVDLLLKYGYLGTGIMLFTLCRYFMFGFFTKYKNHITLAMSFYLIQYLFINYTWSVYTFSHGIIPGGIAFYIIIMYQDYKVENEKNEAI</sequence>
<feature type="transmembrane region" description="Helical" evidence="5">
    <location>
        <begin position="7"/>
        <end position="23"/>
    </location>
</feature>
<evidence type="ECO:0000256" key="5">
    <source>
        <dbReference type="SAM" id="Phobius"/>
    </source>
</evidence>
<feature type="transmembrane region" description="Helical" evidence="5">
    <location>
        <begin position="71"/>
        <end position="93"/>
    </location>
</feature>
<feature type="transmembrane region" description="Helical" evidence="5">
    <location>
        <begin position="99"/>
        <end position="116"/>
    </location>
</feature>
<dbReference type="InterPro" id="IPR007016">
    <property type="entry name" value="O-antigen_ligase-rel_domated"/>
</dbReference>
<keyword evidence="8" id="KW-1185">Reference proteome</keyword>
<evidence type="ECO:0000313" key="7">
    <source>
        <dbReference type="EMBL" id="MDD7914977.1"/>
    </source>
</evidence>
<feature type="transmembrane region" description="Helical" evidence="5">
    <location>
        <begin position="274"/>
        <end position="295"/>
    </location>
</feature>
<feature type="transmembrane region" description="Helical" evidence="5">
    <location>
        <begin position="128"/>
        <end position="161"/>
    </location>
</feature>
<evidence type="ECO:0000256" key="1">
    <source>
        <dbReference type="ARBA" id="ARBA00004141"/>
    </source>
</evidence>
<feature type="transmembrane region" description="Helical" evidence="5">
    <location>
        <begin position="315"/>
        <end position="342"/>
    </location>
</feature>
<comment type="subcellular location">
    <subcellularLocation>
        <location evidence="1">Membrane</location>
        <topology evidence="1">Multi-pass membrane protein</topology>
    </subcellularLocation>
</comment>
<comment type="caution">
    <text evidence="7">The sequence shown here is derived from an EMBL/GenBank/DDBJ whole genome shotgun (WGS) entry which is preliminary data.</text>
</comment>
<reference evidence="7" key="1">
    <citation type="submission" date="2023-02" db="EMBL/GenBank/DDBJ databases">
        <title>Polaribacter ponticola sp. nov., isolated from seawater.</title>
        <authorList>
            <person name="Baek J.H."/>
            <person name="Kim J.M."/>
            <person name="Choi D.G."/>
            <person name="Jeon C.O."/>
        </authorList>
    </citation>
    <scope>NUCLEOTIDE SEQUENCE</scope>
    <source>
        <strain evidence="7">MSW5</strain>
    </source>
</reference>
<dbReference type="RefSeq" id="WP_274270417.1">
    <property type="nucleotide sequence ID" value="NZ_JAOSLC020000003.1"/>
</dbReference>
<feature type="transmembrane region" description="Helical" evidence="5">
    <location>
        <begin position="173"/>
        <end position="195"/>
    </location>
</feature>
<dbReference type="Pfam" id="PF04932">
    <property type="entry name" value="Wzy_C"/>
    <property type="match status" value="1"/>
</dbReference>
<protein>
    <recommendedName>
        <fullName evidence="6">O-antigen ligase-related domain-containing protein</fullName>
    </recommendedName>
</protein>
<accession>A0ABT5SA41</accession>
<dbReference type="EMBL" id="JAOSLC020000003">
    <property type="protein sequence ID" value="MDD7914977.1"/>
    <property type="molecule type" value="Genomic_DNA"/>
</dbReference>
<gene>
    <name evidence="7" type="ORF">N5A56_011365</name>
</gene>
<keyword evidence="4 5" id="KW-0472">Membrane</keyword>
<feature type="transmembrane region" description="Helical" evidence="5">
    <location>
        <begin position="43"/>
        <end position="59"/>
    </location>
</feature>
<evidence type="ECO:0000256" key="3">
    <source>
        <dbReference type="ARBA" id="ARBA00022989"/>
    </source>
</evidence>
<evidence type="ECO:0000256" key="4">
    <source>
        <dbReference type="ARBA" id="ARBA00023136"/>
    </source>
</evidence>
<proteinExistence type="predicted"/>
<organism evidence="7 8">
    <name type="scientific">Polaribacter ponticola</name>
    <dbReference type="NCBI Taxonomy" id="2978475"/>
    <lineage>
        <taxon>Bacteria</taxon>
        <taxon>Pseudomonadati</taxon>
        <taxon>Bacteroidota</taxon>
        <taxon>Flavobacteriia</taxon>
        <taxon>Flavobacteriales</taxon>
        <taxon>Flavobacteriaceae</taxon>
    </lineage>
</organism>
<feature type="domain" description="O-antigen ligase-related" evidence="6">
    <location>
        <begin position="132"/>
        <end position="281"/>
    </location>
</feature>
<evidence type="ECO:0000259" key="6">
    <source>
        <dbReference type="Pfam" id="PF04932"/>
    </source>
</evidence>